<feature type="domain" description="ABC transmembrane type-1" evidence="9">
    <location>
        <begin position="82"/>
        <end position="288"/>
    </location>
</feature>
<organism evidence="10">
    <name type="scientific">Rhizobium leguminosarum</name>
    <dbReference type="NCBI Taxonomy" id="384"/>
    <lineage>
        <taxon>Bacteria</taxon>
        <taxon>Pseudomonadati</taxon>
        <taxon>Pseudomonadota</taxon>
        <taxon>Alphaproteobacteria</taxon>
        <taxon>Hyphomicrobiales</taxon>
        <taxon>Rhizobiaceae</taxon>
        <taxon>Rhizobium/Agrobacterium group</taxon>
        <taxon>Rhizobium</taxon>
    </lineage>
</organism>
<feature type="transmembrane region" description="Helical" evidence="8">
    <location>
        <begin position="30"/>
        <end position="52"/>
    </location>
</feature>
<dbReference type="Pfam" id="PF00528">
    <property type="entry name" value="BPD_transp_1"/>
    <property type="match status" value="1"/>
</dbReference>
<feature type="transmembrane region" description="Helical" evidence="8">
    <location>
        <begin position="267"/>
        <end position="288"/>
    </location>
</feature>
<dbReference type="Gene3D" id="1.10.3720.10">
    <property type="entry name" value="MetI-like"/>
    <property type="match status" value="1"/>
</dbReference>
<dbReference type="CDD" id="cd06261">
    <property type="entry name" value="TM_PBP2"/>
    <property type="match status" value="1"/>
</dbReference>
<dbReference type="GO" id="GO:0055085">
    <property type="term" value="P:transmembrane transport"/>
    <property type="evidence" value="ECO:0007669"/>
    <property type="project" value="InterPro"/>
</dbReference>
<dbReference type="PROSITE" id="PS50928">
    <property type="entry name" value="ABC_TM1"/>
    <property type="match status" value="1"/>
</dbReference>
<keyword evidence="5 8" id="KW-0812">Transmembrane</keyword>
<dbReference type="InterPro" id="IPR000515">
    <property type="entry name" value="MetI-like"/>
</dbReference>
<evidence type="ECO:0000259" key="9">
    <source>
        <dbReference type="PROSITE" id="PS50928"/>
    </source>
</evidence>
<dbReference type="AlphaFoldDB" id="A0A154IHY6"/>
<comment type="caution">
    <text evidence="10">The sequence shown here is derived from an EMBL/GenBank/DDBJ whole genome shotgun (WGS) entry which is preliminary data.</text>
</comment>
<evidence type="ECO:0000256" key="7">
    <source>
        <dbReference type="ARBA" id="ARBA00023136"/>
    </source>
</evidence>
<dbReference type="PANTHER" id="PTHR42929">
    <property type="entry name" value="INNER MEMBRANE ABC TRANSPORTER PERMEASE PROTEIN YDCU-RELATED-RELATED"/>
    <property type="match status" value="1"/>
</dbReference>
<comment type="subcellular location">
    <subcellularLocation>
        <location evidence="1 8">Cell membrane</location>
        <topology evidence="1 8">Multi-pass membrane protein</topology>
    </subcellularLocation>
</comment>
<dbReference type="SUPFAM" id="SSF161098">
    <property type="entry name" value="MetI-like"/>
    <property type="match status" value="1"/>
</dbReference>
<evidence type="ECO:0000256" key="6">
    <source>
        <dbReference type="ARBA" id="ARBA00022989"/>
    </source>
</evidence>
<name>A0A154IHY6_RHILE</name>
<dbReference type="GO" id="GO:0005886">
    <property type="term" value="C:plasma membrane"/>
    <property type="evidence" value="ECO:0007669"/>
    <property type="project" value="UniProtKB-SubCell"/>
</dbReference>
<keyword evidence="4" id="KW-1003">Cell membrane</keyword>
<evidence type="ECO:0000256" key="3">
    <source>
        <dbReference type="ARBA" id="ARBA00022448"/>
    </source>
</evidence>
<keyword evidence="6 8" id="KW-1133">Transmembrane helix</keyword>
<feature type="transmembrane region" description="Helical" evidence="8">
    <location>
        <begin position="169"/>
        <end position="190"/>
    </location>
</feature>
<feature type="transmembrane region" description="Helical" evidence="8">
    <location>
        <begin position="114"/>
        <end position="138"/>
    </location>
</feature>
<comment type="similarity">
    <text evidence="2">Belongs to the binding-protein-dependent transport system permease family. CysTW subfamily.</text>
</comment>
<dbReference type="RefSeq" id="WP_062942332.1">
    <property type="nucleotide sequence ID" value="NZ_CP171845.1"/>
</dbReference>
<accession>A0A154IHY6</accession>
<dbReference type="PANTHER" id="PTHR42929:SF5">
    <property type="entry name" value="ABC TRANSPORTER PERMEASE PROTEIN"/>
    <property type="match status" value="1"/>
</dbReference>
<evidence type="ECO:0000256" key="4">
    <source>
        <dbReference type="ARBA" id="ARBA00022475"/>
    </source>
</evidence>
<gene>
    <name evidence="10" type="ORF">A4A59_19195</name>
</gene>
<reference evidence="10" key="1">
    <citation type="submission" date="2016-03" db="EMBL/GenBank/DDBJ databases">
        <title>Microsymbionts genomes from the relict species Vavilovia formosa.</title>
        <authorList>
            <person name="Chirak E."/>
            <person name="Kimeklis A."/>
            <person name="Kopat V."/>
            <person name="Andronov E."/>
        </authorList>
    </citation>
    <scope>NUCLEOTIDE SEQUENCE [LARGE SCALE GENOMIC DNA]</scope>
    <source>
        <strain evidence="10">Vaf12</strain>
    </source>
</reference>
<proteinExistence type="inferred from homology"/>
<evidence type="ECO:0000256" key="5">
    <source>
        <dbReference type="ARBA" id="ARBA00022692"/>
    </source>
</evidence>
<keyword evidence="3 8" id="KW-0813">Transport</keyword>
<evidence type="ECO:0000256" key="1">
    <source>
        <dbReference type="ARBA" id="ARBA00004651"/>
    </source>
</evidence>
<feature type="transmembrane region" description="Helical" evidence="8">
    <location>
        <begin position="211"/>
        <end position="240"/>
    </location>
</feature>
<keyword evidence="7 8" id="KW-0472">Membrane</keyword>
<dbReference type="InterPro" id="IPR035906">
    <property type="entry name" value="MetI-like_sf"/>
</dbReference>
<evidence type="ECO:0000313" key="10">
    <source>
        <dbReference type="EMBL" id="KZB00215.1"/>
    </source>
</evidence>
<evidence type="ECO:0000256" key="8">
    <source>
        <dbReference type="RuleBase" id="RU363032"/>
    </source>
</evidence>
<dbReference type="EMBL" id="LVYU01000096">
    <property type="protein sequence ID" value="KZB00215.1"/>
    <property type="molecule type" value="Genomic_DNA"/>
</dbReference>
<sequence length="302" mass="32625">MTMTVDNIPLAPTRPASWIFSRSARQYSHALTFLLIAPLMLLLAGGFIYPIGRLVSLSLTAPGFTLEHYERIVTEPLYLEVLLRTLQTGAIVTVASLLLGYPIAFFMARAKGKIAMIVSAAVFLPLWTSVLVRSYAWIVLLQRNGIVNGLLIESGLIGSPLKLIYTEGAVILAMTHILMPFMILPIYNVLRTIPAEYAQAARNLGAGQIDAFLRVTLPLSLPGIFAGCVMCFILAIGFYITPALVGGPGALTMATLIGQQTTVLLDWPFAAALATVLLTTTLIFVLVFRKALSVSKGMNSVN</sequence>
<protein>
    <submittedName>
        <fullName evidence="10">ABC transporter permease</fullName>
    </submittedName>
</protein>
<evidence type="ECO:0000256" key="2">
    <source>
        <dbReference type="ARBA" id="ARBA00007069"/>
    </source>
</evidence>
<feature type="transmembrane region" description="Helical" evidence="8">
    <location>
        <begin position="86"/>
        <end position="107"/>
    </location>
</feature>